<reference evidence="2 3" key="1">
    <citation type="submission" date="2017-09" db="EMBL/GenBank/DDBJ databases">
        <title>Depth-based differentiation of microbial function through sediment-hosted aquifers and enrichment of novel symbionts in the deep terrestrial subsurface.</title>
        <authorList>
            <person name="Probst A.J."/>
            <person name="Ladd B."/>
            <person name="Jarett J.K."/>
            <person name="Geller-Mcgrath D.E."/>
            <person name="Sieber C.M."/>
            <person name="Emerson J.B."/>
            <person name="Anantharaman K."/>
            <person name="Thomas B.C."/>
            <person name="Malmstrom R."/>
            <person name="Stieglmeier M."/>
            <person name="Klingl A."/>
            <person name="Woyke T."/>
            <person name="Ryan C.M."/>
            <person name="Banfield J.F."/>
        </authorList>
    </citation>
    <scope>NUCLEOTIDE SEQUENCE [LARGE SCALE GENOMIC DNA]</scope>
    <source>
        <strain evidence="2">CG17_big_fil_post_rev_8_21_14_2_50_48_46</strain>
    </source>
</reference>
<organism evidence="2 3">
    <name type="scientific">bacterium (Candidatus Blackallbacteria) CG17_big_fil_post_rev_8_21_14_2_50_48_46</name>
    <dbReference type="NCBI Taxonomy" id="2014261"/>
    <lineage>
        <taxon>Bacteria</taxon>
        <taxon>Candidatus Blackallbacteria</taxon>
    </lineage>
</organism>
<dbReference type="Proteomes" id="UP000231019">
    <property type="component" value="Unassembled WGS sequence"/>
</dbReference>
<protein>
    <recommendedName>
        <fullName evidence="4">Outer membrane protein beta-barrel domain-containing protein</fullName>
    </recommendedName>
</protein>
<name>A0A2M7G762_9BACT</name>
<evidence type="ECO:0000256" key="1">
    <source>
        <dbReference type="SAM" id="SignalP"/>
    </source>
</evidence>
<evidence type="ECO:0000313" key="2">
    <source>
        <dbReference type="EMBL" id="PIW17526.1"/>
    </source>
</evidence>
<dbReference type="AlphaFoldDB" id="A0A2M7G762"/>
<keyword evidence="1" id="KW-0732">Signal</keyword>
<evidence type="ECO:0008006" key="4">
    <source>
        <dbReference type="Google" id="ProtNLM"/>
    </source>
</evidence>
<comment type="caution">
    <text evidence="2">The sequence shown here is derived from an EMBL/GenBank/DDBJ whole genome shotgun (WGS) entry which is preliminary data.</text>
</comment>
<accession>A0A2M7G762</accession>
<feature type="chain" id="PRO_5014824722" description="Outer membrane protein beta-barrel domain-containing protein" evidence="1">
    <location>
        <begin position="22"/>
        <end position="183"/>
    </location>
</feature>
<evidence type="ECO:0000313" key="3">
    <source>
        <dbReference type="Proteomes" id="UP000231019"/>
    </source>
</evidence>
<dbReference type="EMBL" id="PFFQ01000023">
    <property type="protein sequence ID" value="PIW17526.1"/>
    <property type="molecule type" value="Genomic_DNA"/>
</dbReference>
<sequence length="183" mass="19873">MKKYTLALLSLFCFIAVPVQASTMPQADFSGFKLGLGTSPGFSLDFALAENFSLGGSVAMPFFYGAFGFTRYDGHLNYRFMNNESMDVSVILGVFGDINTSQREDLKLSPVGIQFGLGVAYHFNEQFSLRVNIVPGVAFPNSTGWGLFPPGGGIEVGYHPIPQLEVTGGFNGNGDIFGFNYRF</sequence>
<gene>
    <name evidence="2" type="ORF">COW36_08495</name>
</gene>
<feature type="signal peptide" evidence="1">
    <location>
        <begin position="1"/>
        <end position="21"/>
    </location>
</feature>
<proteinExistence type="predicted"/>